<keyword evidence="1" id="KW-0175">Coiled coil</keyword>
<proteinExistence type="predicted"/>
<dbReference type="InParanoid" id="E2CA85"/>
<organism evidence="3">
    <name type="scientific">Harpegnathos saltator</name>
    <name type="common">Jerdon's jumping ant</name>
    <dbReference type="NCBI Taxonomy" id="610380"/>
    <lineage>
        <taxon>Eukaryota</taxon>
        <taxon>Metazoa</taxon>
        <taxon>Ecdysozoa</taxon>
        <taxon>Arthropoda</taxon>
        <taxon>Hexapoda</taxon>
        <taxon>Insecta</taxon>
        <taxon>Pterygota</taxon>
        <taxon>Neoptera</taxon>
        <taxon>Endopterygota</taxon>
        <taxon>Hymenoptera</taxon>
        <taxon>Apocrita</taxon>
        <taxon>Aculeata</taxon>
        <taxon>Formicoidea</taxon>
        <taxon>Formicidae</taxon>
        <taxon>Ponerinae</taxon>
        <taxon>Ponerini</taxon>
        <taxon>Harpegnathos</taxon>
    </lineage>
</organism>
<dbReference type="AlphaFoldDB" id="E2CA85"/>
<dbReference type="Proteomes" id="UP000008237">
    <property type="component" value="Unassembled WGS sequence"/>
</dbReference>
<keyword evidence="3" id="KW-1185">Reference proteome</keyword>
<dbReference type="OrthoDB" id="425925at2759"/>
<name>E2CA85_HARSA</name>
<dbReference type="STRING" id="610380.E2CA85"/>
<dbReference type="OMA" id="KGQIANF"/>
<evidence type="ECO:0000313" key="3">
    <source>
        <dbReference type="Proteomes" id="UP000008237"/>
    </source>
</evidence>
<gene>
    <name evidence="2" type="ORF">EAI_15541</name>
</gene>
<evidence type="ECO:0000313" key="2">
    <source>
        <dbReference type="EMBL" id="EFN75134.1"/>
    </source>
</evidence>
<feature type="coiled-coil region" evidence="1">
    <location>
        <begin position="34"/>
        <end position="68"/>
    </location>
</feature>
<evidence type="ECO:0000256" key="1">
    <source>
        <dbReference type="SAM" id="Coils"/>
    </source>
</evidence>
<accession>E2CA85</accession>
<sequence length="93" mass="10457">MAWFGDSLASLSNLKGQIANFTKDVLSEGIVEEVDERSKALKEANERCSQLEDLLNTKDAEISLLRRQNYELQTAVVEINAKSKESVSQQFHV</sequence>
<dbReference type="EMBL" id="GL453952">
    <property type="protein sequence ID" value="EFN75134.1"/>
    <property type="molecule type" value="Genomic_DNA"/>
</dbReference>
<reference evidence="2 3" key="1">
    <citation type="journal article" date="2010" name="Science">
        <title>Genomic comparison of the ants Camponotus floridanus and Harpegnathos saltator.</title>
        <authorList>
            <person name="Bonasio R."/>
            <person name="Zhang G."/>
            <person name="Ye C."/>
            <person name="Mutti N.S."/>
            <person name="Fang X."/>
            <person name="Qin N."/>
            <person name="Donahue G."/>
            <person name="Yang P."/>
            <person name="Li Q."/>
            <person name="Li C."/>
            <person name="Zhang P."/>
            <person name="Huang Z."/>
            <person name="Berger S.L."/>
            <person name="Reinberg D."/>
            <person name="Wang J."/>
            <person name="Liebig J."/>
        </authorList>
    </citation>
    <scope>NUCLEOTIDE SEQUENCE [LARGE SCALE GENOMIC DNA]</scope>
    <source>
        <strain evidence="2 3">R22 G/1</strain>
    </source>
</reference>
<protein>
    <submittedName>
        <fullName evidence="2">Uncharacterized protein</fullName>
    </submittedName>
</protein>